<comment type="caution">
    <text evidence="1">The sequence shown here is derived from an EMBL/GenBank/DDBJ whole genome shotgun (WGS) entry which is preliminary data.</text>
</comment>
<feature type="non-terminal residue" evidence="1">
    <location>
        <position position="1"/>
    </location>
</feature>
<evidence type="ECO:0000313" key="1">
    <source>
        <dbReference type="EMBL" id="CAG8797142.1"/>
    </source>
</evidence>
<protein>
    <submittedName>
        <fullName evidence="1">18990_t:CDS:1</fullName>
    </submittedName>
</protein>
<dbReference type="Proteomes" id="UP000789920">
    <property type="component" value="Unassembled WGS sequence"/>
</dbReference>
<accession>A0ACA9RJM2</accession>
<reference evidence="1" key="1">
    <citation type="submission" date="2021-06" db="EMBL/GenBank/DDBJ databases">
        <authorList>
            <person name="Kallberg Y."/>
            <person name="Tangrot J."/>
            <person name="Rosling A."/>
        </authorList>
    </citation>
    <scope>NUCLEOTIDE SEQUENCE</scope>
    <source>
        <strain evidence="1">MA461A</strain>
    </source>
</reference>
<gene>
    <name evidence="1" type="ORF">RPERSI_LOCUS20294</name>
</gene>
<proteinExistence type="predicted"/>
<dbReference type="EMBL" id="CAJVQC010057035">
    <property type="protein sequence ID" value="CAG8797142.1"/>
    <property type="molecule type" value="Genomic_DNA"/>
</dbReference>
<evidence type="ECO:0000313" key="2">
    <source>
        <dbReference type="Proteomes" id="UP000789920"/>
    </source>
</evidence>
<keyword evidence="2" id="KW-1185">Reference proteome</keyword>
<sequence length="56" mass="6547">FENTVNPSNLDGNNECLMKTSGEYFQEQTGDFSNNYMQSVEQETSFVYFNDNEFLE</sequence>
<name>A0ACA9RJM2_9GLOM</name>
<organism evidence="1 2">
    <name type="scientific">Racocetra persica</name>
    <dbReference type="NCBI Taxonomy" id="160502"/>
    <lineage>
        <taxon>Eukaryota</taxon>
        <taxon>Fungi</taxon>
        <taxon>Fungi incertae sedis</taxon>
        <taxon>Mucoromycota</taxon>
        <taxon>Glomeromycotina</taxon>
        <taxon>Glomeromycetes</taxon>
        <taxon>Diversisporales</taxon>
        <taxon>Gigasporaceae</taxon>
        <taxon>Racocetra</taxon>
    </lineage>
</organism>